<protein>
    <submittedName>
        <fullName evidence="8">Tripartite motif-containing protein 2-like</fullName>
    </submittedName>
</protein>
<dbReference type="OrthoDB" id="9992988at2759"/>
<evidence type="ECO:0000313" key="7">
    <source>
        <dbReference type="Proteomes" id="UP000085678"/>
    </source>
</evidence>
<accession>A0A1S3KB16</accession>
<evidence type="ECO:0000313" key="8">
    <source>
        <dbReference type="RefSeq" id="XP_013419682.1"/>
    </source>
</evidence>
<dbReference type="AlphaFoldDB" id="A0A1S3KB16"/>
<dbReference type="InterPro" id="IPR001841">
    <property type="entry name" value="Znf_RING"/>
</dbReference>
<dbReference type="SMART" id="SM00184">
    <property type="entry name" value="RING"/>
    <property type="match status" value="1"/>
</dbReference>
<dbReference type="Pfam" id="PF13445">
    <property type="entry name" value="zf-RING_UBOX"/>
    <property type="match status" value="1"/>
</dbReference>
<evidence type="ECO:0000256" key="1">
    <source>
        <dbReference type="ARBA" id="ARBA00022723"/>
    </source>
</evidence>
<dbReference type="InterPro" id="IPR047153">
    <property type="entry name" value="TRIM45/56/19-like"/>
</dbReference>
<dbReference type="RefSeq" id="XP_013419682.1">
    <property type="nucleotide sequence ID" value="XM_013564228.1"/>
</dbReference>
<dbReference type="InterPro" id="IPR027370">
    <property type="entry name" value="Znf-RING_euk"/>
</dbReference>
<dbReference type="PANTHER" id="PTHR25462:SF296">
    <property type="entry name" value="MEIOTIC P26, ISOFORM F"/>
    <property type="match status" value="1"/>
</dbReference>
<dbReference type="PANTHER" id="PTHR25462">
    <property type="entry name" value="BONUS, ISOFORM C-RELATED"/>
    <property type="match status" value="1"/>
</dbReference>
<reference evidence="8" key="1">
    <citation type="submission" date="2025-08" db="UniProtKB">
        <authorList>
            <consortium name="RefSeq"/>
        </authorList>
    </citation>
    <scope>IDENTIFICATION</scope>
    <source>
        <tissue evidence="8">Gonads</tissue>
    </source>
</reference>
<name>A0A1S3KB16_LINAN</name>
<dbReference type="SUPFAM" id="SSF57850">
    <property type="entry name" value="RING/U-box"/>
    <property type="match status" value="1"/>
</dbReference>
<dbReference type="GO" id="GO:0008270">
    <property type="term" value="F:zinc ion binding"/>
    <property type="evidence" value="ECO:0007669"/>
    <property type="project" value="UniProtKB-KW"/>
</dbReference>
<dbReference type="KEGG" id="lak:106180272"/>
<evidence type="ECO:0000259" key="6">
    <source>
        <dbReference type="PROSITE" id="PS50119"/>
    </source>
</evidence>
<dbReference type="InterPro" id="IPR013083">
    <property type="entry name" value="Znf_RING/FYVE/PHD"/>
</dbReference>
<organism evidence="7 8">
    <name type="scientific">Lingula anatina</name>
    <name type="common">Brachiopod</name>
    <name type="synonym">Lingula unguis</name>
    <dbReference type="NCBI Taxonomy" id="7574"/>
    <lineage>
        <taxon>Eukaryota</taxon>
        <taxon>Metazoa</taxon>
        <taxon>Spiralia</taxon>
        <taxon>Lophotrochozoa</taxon>
        <taxon>Brachiopoda</taxon>
        <taxon>Linguliformea</taxon>
        <taxon>Lingulata</taxon>
        <taxon>Lingulida</taxon>
        <taxon>Linguloidea</taxon>
        <taxon>Lingulidae</taxon>
        <taxon>Lingula</taxon>
    </lineage>
</organism>
<dbReference type="GeneID" id="106180272"/>
<dbReference type="CDD" id="cd19757">
    <property type="entry name" value="Bbox1"/>
    <property type="match status" value="1"/>
</dbReference>
<keyword evidence="2 4" id="KW-0863">Zinc-finger</keyword>
<evidence type="ECO:0000256" key="2">
    <source>
        <dbReference type="ARBA" id="ARBA00022771"/>
    </source>
</evidence>
<gene>
    <name evidence="8" type="primary">LOC106180272</name>
</gene>
<dbReference type="InterPro" id="IPR017907">
    <property type="entry name" value="Znf_RING_CS"/>
</dbReference>
<sequence>MSLSKELGHTIKEELLVCKICLENLTNPKSLPCLHTFCEACIGYYMERHRSTDHRKFSCPICRRQVFVPKNGVEGIPDCFFVTSLSDIIAQTTMENICRICKLQQVTKKAEKVCVECCISLCADCTTLHQGTPLMKDHTFLPVLAEGNY</sequence>
<proteinExistence type="predicted"/>
<dbReference type="InterPro" id="IPR000315">
    <property type="entry name" value="Znf_B-box"/>
</dbReference>
<keyword evidence="7" id="KW-1185">Reference proteome</keyword>
<dbReference type="InParanoid" id="A0A1S3KB16"/>
<evidence type="ECO:0000256" key="3">
    <source>
        <dbReference type="ARBA" id="ARBA00022833"/>
    </source>
</evidence>
<dbReference type="PROSITE" id="PS00518">
    <property type="entry name" value="ZF_RING_1"/>
    <property type="match status" value="1"/>
</dbReference>
<dbReference type="PROSITE" id="PS50119">
    <property type="entry name" value="ZF_BBOX"/>
    <property type="match status" value="1"/>
</dbReference>
<dbReference type="CDD" id="cd16584">
    <property type="entry name" value="RING-HC_TRIM56_C-V"/>
    <property type="match status" value="1"/>
</dbReference>
<dbReference type="Proteomes" id="UP000085678">
    <property type="component" value="Unplaced"/>
</dbReference>
<evidence type="ECO:0000256" key="4">
    <source>
        <dbReference type="PROSITE-ProRule" id="PRU00024"/>
    </source>
</evidence>
<dbReference type="Gene3D" id="4.10.830.40">
    <property type="match status" value="1"/>
</dbReference>
<keyword evidence="1" id="KW-0479">Metal-binding</keyword>
<feature type="domain" description="B box-type" evidence="6">
    <location>
        <begin position="93"/>
        <end position="143"/>
    </location>
</feature>
<dbReference type="PROSITE" id="PS50089">
    <property type="entry name" value="ZF_RING_2"/>
    <property type="match status" value="1"/>
</dbReference>
<evidence type="ECO:0000259" key="5">
    <source>
        <dbReference type="PROSITE" id="PS50089"/>
    </source>
</evidence>
<keyword evidence="3" id="KW-0862">Zinc</keyword>
<dbReference type="GO" id="GO:0061630">
    <property type="term" value="F:ubiquitin protein ligase activity"/>
    <property type="evidence" value="ECO:0007669"/>
    <property type="project" value="TreeGrafter"/>
</dbReference>
<dbReference type="Gene3D" id="3.30.40.10">
    <property type="entry name" value="Zinc/RING finger domain, C3HC4 (zinc finger)"/>
    <property type="match status" value="1"/>
</dbReference>
<feature type="domain" description="RING-type" evidence="5">
    <location>
        <begin position="18"/>
        <end position="63"/>
    </location>
</feature>